<evidence type="ECO:0000256" key="2">
    <source>
        <dbReference type="SAM" id="Phobius"/>
    </source>
</evidence>
<comment type="caution">
    <text evidence="3">The sequence shown here is derived from an EMBL/GenBank/DDBJ whole genome shotgun (WGS) entry which is preliminary data.</text>
</comment>
<evidence type="ECO:0000313" key="4">
    <source>
        <dbReference type="Proteomes" id="UP001281761"/>
    </source>
</evidence>
<reference evidence="3 4" key="1">
    <citation type="journal article" date="2022" name="bioRxiv">
        <title>Genomics of Preaxostyla Flagellates Illuminates Evolutionary Transitions and the Path Towards Mitochondrial Loss.</title>
        <authorList>
            <person name="Novak L.V.F."/>
            <person name="Treitli S.C."/>
            <person name="Pyrih J."/>
            <person name="Halakuc P."/>
            <person name="Pipaliya S.V."/>
            <person name="Vacek V."/>
            <person name="Brzon O."/>
            <person name="Soukal P."/>
            <person name="Eme L."/>
            <person name="Dacks J.B."/>
            <person name="Karnkowska A."/>
            <person name="Elias M."/>
            <person name="Hampl V."/>
        </authorList>
    </citation>
    <scope>NUCLEOTIDE SEQUENCE [LARGE SCALE GENOMIC DNA]</scope>
    <source>
        <strain evidence="3">NAU3</strain>
        <tissue evidence="3">Gut</tissue>
    </source>
</reference>
<accession>A0ABQ9YLI5</accession>
<keyword evidence="2" id="KW-0812">Transmembrane</keyword>
<organism evidence="3 4">
    <name type="scientific">Blattamonas nauphoetae</name>
    <dbReference type="NCBI Taxonomy" id="2049346"/>
    <lineage>
        <taxon>Eukaryota</taxon>
        <taxon>Metamonada</taxon>
        <taxon>Preaxostyla</taxon>
        <taxon>Oxymonadida</taxon>
        <taxon>Blattamonas</taxon>
    </lineage>
</organism>
<feature type="compositionally biased region" description="Low complexity" evidence="1">
    <location>
        <begin position="1462"/>
        <end position="1476"/>
    </location>
</feature>
<feature type="transmembrane region" description="Helical" evidence="2">
    <location>
        <begin position="1961"/>
        <end position="1987"/>
    </location>
</feature>
<feature type="region of interest" description="Disordered" evidence="1">
    <location>
        <begin position="676"/>
        <end position="764"/>
    </location>
</feature>
<feature type="region of interest" description="Disordered" evidence="1">
    <location>
        <begin position="867"/>
        <end position="899"/>
    </location>
</feature>
<feature type="region of interest" description="Disordered" evidence="1">
    <location>
        <begin position="488"/>
        <end position="531"/>
    </location>
</feature>
<feature type="region of interest" description="Disordered" evidence="1">
    <location>
        <begin position="1291"/>
        <end position="1334"/>
    </location>
</feature>
<feature type="compositionally biased region" description="Basic residues" evidence="1">
    <location>
        <begin position="372"/>
        <end position="394"/>
    </location>
</feature>
<feature type="compositionally biased region" description="Basic and acidic residues" evidence="1">
    <location>
        <begin position="1713"/>
        <end position="1729"/>
    </location>
</feature>
<feature type="region of interest" description="Disordered" evidence="1">
    <location>
        <begin position="911"/>
        <end position="967"/>
    </location>
</feature>
<feature type="region of interest" description="Disordered" evidence="1">
    <location>
        <begin position="113"/>
        <end position="141"/>
    </location>
</feature>
<protein>
    <submittedName>
        <fullName evidence="3">Serine/arginine repetitive matrix protein 2</fullName>
    </submittedName>
</protein>
<feature type="region of interest" description="Disordered" evidence="1">
    <location>
        <begin position="1350"/>
        <end position="1480"/>
    </location>
</feature>
<gene>
    <name evidence="3" type="ORF">BLNAU_533</name>
</gene>
<feature type="transmembrane region" description="Helical" evidence="2">
    <location>
        <begin position="1883"/>
        <end position="1905"/>
    </location>
</feature>
<dbReference type="SUPFAM" id="SSF81665">
    <property type="entry name" value="Calcium ATPase, transmembrane domain M"/>
    <property type="match status" value="1"/>
</dbReference>
<feature type="compositionally biased region" description="Low complexity" evidence="1">
    <location>
        <begin position="949"/>
        <end position="961"/>
    </location>
</feature>
<feature type="compositionally biased region" description="Polar residues" evidence="1">
    <location>
        <begin position="1691"/>
        <end position="1712"/>
    </location>
</feature>
<feature type="region of interest" description="Disordered" evidence="1">
    <location>
        <begin position="1676"/>
        <end position="1751"/>
    </location>
</feature>
<dbReference type="PANTHER" id="PTHR13219">
    <property type="entry name" value="TRANSMEMBRANE PROTEIN 94"/>
    <property type="match status" value="1"/>
</dbReference>
<feature type="region of interest" description="Disordered" evidence="1">
    <location>
        <begin position="603"/>
        <end position="627"/>
    </location>
</feature>
<sequence length="2019" mass="230309">MSWMTSIIRAYSAAKLYHVSAICLAPRKNQDKPYRWDSSRDVEKERRALKFKPNEVRSLVFRMLAGEQELCERSLHLPDALGKTSIVCFTDTSMPLSETVPLATSVIIPRTFKPRSQRSSERKRDHDPQQNQDETGEVKDLADQQKEGVFLKVLPLVQTNVSTSLDDLQLSPTLFTLPRPSIYSPPFNISIANQTHNPIPWGFTRLMDWKDEDARKYQRSLAPMNIASLMLSLYHPTLCGDPISDILLAPVNASGTEKGQQHQLTPLFSVYTRFGLVGSVNVSESKKGTSKDDAEKTIEVDRTNHVILPHGSSLFHTPTTLFYSTAQTKMNENVKEATKLKFEEELMNDKEGLLLSLVVRPRATQTNDTQTSRKRRNARKERRAMTRKTKVKRKSSSDSDGDKTDYHSSSSQQSENKSVTSSTAMTPTTPTSHFARELEPLQLYSVGTPFTILENCVEYFDGEEIRPLDDEQRKRIISTIIRIVKGETIEDPTQPKKSKRRYNSDDPREDSEESKSSLPSVDSSHDSLSLEHDLTEEQRHNLNTLFVGLSFTTIDERYRAAFEMTKEEKERERRRTRRADFENHILGREKEIRAEERKVVREEMGYRSKTKPKTPAPSKKQKEADFRFYDSEDAERDAVAGSDFERRKKRVKERWWREEIVDEDISDARWRRHKRAREFSESEDSSDRFSDSSNTEVRSKMDRTHQPEKRTPAKPHTKTNSNKQTRKAPPSKNLDSSSSSSSSTRRCCHHRSKPIQQPTPIKKDLHYRTKIHTTKKVVMVPSISLRVPTVSSKFHTSFTHSLLSTDQSESGRPSPSFGVDDTVGMEWLSKGLLDVPFEVNGQTDSYSTLRNVLTTIRMKQMSKLKYGGFDVDTGPKMQSRPNPNRTVTDPNTDSASQYSVFSHRTHSLQYIVPSPVPGMNEGTPQTTQFRSPMQSLKRGNQTSFHRPQKSSQASSSQHGSQPLQRKSGSLTRSEAILYCQSQQVFLGFIAFQQFPIRSDVKGMVERLEKCGIRFVLFSSDEDPRATQLGQDLGVYTDWNSCIPLSSTYALLKTPGLPQKKTYQPPLRERGDEKVLYDMDNLDSVIASTLPLHRLCVPSHSFGSTRFPKMNYNVNSRGQRLRKQRRWADTLSTFFTQTDLLHFESAIPLSLASPFIPPKQRTLQQPSLSTRRYIPFSSALYTANSLAQTTTVANFHCEEDLESSIPKGIDALKTHLVYKDDVPLRVQLFSSTNPMAVKEMISLYRSFGENVTTFTPTPLFNEQAHFSLRFDKQWPLEAIPVIIPHLSLEEAEERDAKKIQEKEKKREKKREAREKLEHERQEMRDQRLDQLKKVQRRKQYQQELLKQAKVRKVREMEMSSNTEEFSQDQRRGHESSESNSSPESNHQRLPSDSTDRQNRNNEHVPQGRRRSHRPMSVTLSPLVAPQHSPSRTGASRLKKSSSRVSRDSPSSMRDNQDEETIFESDSFSSLSTSTSSSSDEESCHVEYFRAISRFPLSRALASFRPVLGGGQHMGTSRIIVERRKNFRKSQIRNKLNIEPDPPNTKGDQLPVAKQAVKRTEVPPASMTVDVRGVRWERIVHIFTEAKRLARNSQSAFRFSTRSALSITLLNFICALLGLPPIIGPVQLAFHVLVTIPILSTVLVFSPIYRDQWKEHSDKRYPEKLPDLIQNLTVIKALQDPPIPSPEEPQSQLTRSRSNPSRHVQTSSLALQASETERVQSDTHTSGRSESDDQAASSASSTEVVNDDDVHTHPFDRTLTKLKYTSTGRQSTDPQGNIVPAVNVGEQNWRDFSLSENSPSYPQGILWTRKCFPFLYLNPYSIRSFIAFFTPLALVLIMDHAIMLIYLINSPTFTPPVFYQSSLTHSPPVTPTDGEIDAWECVVSLSQSICSLLFSIFTCIYSAQFVFPTQPLKTHHPWKNEYWPRAVIFCLILHAVVSVVGALLWFVFLFFTDLTAPPPSPFFAFRLPLLIPIIVSVLAIPAEILLLVITKKRTADEFRKKQDLRKIFYETKLGVMSPENL</sequence>
<feature type="transmembrane region" description="Helical" evidence="2">
    <location>
        <begin position="1823"/>
        <end position="1846"/>
    </location>
</feature>
<name>A0ABQ9YLI5_9EUKA</name>
<dbReference type="InterPro" id="IPR039720">
    <property type="entry name" value="TMEM94"/>
</dbReference>
<feature type="region of interest" description="Disordered" evidence="1">
    <location>
        <begin position="361"/>
        <end position="434"/>
    </location>
</feature>
<keyword evidence="4" id="KW-1185">Reference proteome</keyword>
<feature type="compositionally biased region" description="Low complexity" evidence="1">
    <location>
        <begin position="408"/>
        <end position="432"/>
    </location>
</feature>
<feature type="compositionally biased region" description="Basic and acidic residues" evidence="1">
    <location>
        <begin position="1366"/>
        <end position="1375"/>
    </location>
</feature>
<feature type="transmembrane region" description="Helical" evidence="2">
    <location>
        <begin position="1627"/>
        <end position="1647"/>
    </location>
</feature>
<dbReference type="PANTHER" id="PTHR13219:SF6">
    <property type="entry name" value="TRANSMEMBRANE PROTEIN 94"/>
    <property type="match status" value="1"/>
</dbReference>
<dbReference type="EMBL" id="JARBJD010000002">
    <property type="protein sequence ID" value="KAK2964616.1"/>
    <property type="molecule type" value="Genomic_DNA"/>
</dbReference>
<feature type="transmembrane region" description="Helical" evidence="2">
    <location>
        <begin position="1925"/>
        <end position="1949"/>
    </location>
</feature>
<feature type="compositionally biased region" description="Basic and acidic residues" evidence="1">
    <location>
        <begin position="118"/>
        <end position="128"/>
    </location>
</feature>
<proteinExistence type="predicted"/>
<feature type="compositionally biased region" description="Basic and acidic residues" evidence="1">
    <location>
        <begin position="1293"/>
        <end position="1331"/>
    </location>
</feature>
<keyword evidence="2" id="KW-1133">Transmembrane helix</keyword>
<feature type="compositionally biased region" description="Basic and acidic residues" evidence="1">
    <location>
        <begin position="1392"/>
        <end position="1401"/>
    </location>
</feature>
<feature type="compositionally biased region" description="Basic and acidic residues" evidence="1">
    <location>
        <begin position="677"/>
        <end position="690"/>
    </location>
</feature>
<keyword evidence="2" id="KW-0472">Membrane</keyword>
<feature type="compositionally biased region" description="Polar residues" evidence="1">
    <location>
        <begin position="922"/>
        <end position="945"/>
    </location>
</feature>
<feature type="compositionally biased region" description="Polar residues" evidence="1">
    <location>
        <begin position="879"/>
        <end position="899"/>
    </location>
</feature>
<feature type="compositionally biased region" description="Basic and acidic residues" evidence="1">
    <location>
        <begin position="697"/>
        <end position="711"/>
    </location>
</feature>
<evidence type="ECO:0000256" key="1">
    <source>
        <dbReference type="SAM" id="MobiDB-lite"/>
    </source>
</evidence>
<dbReference type="Proteomes" id="UP001281761">
    <property type="component" value="Unassembled WGS sequence"/>
</dbReference>
<dbReference type="InterPro" id="IPR023298">
    <property type="entry name" value="ATPase_P-typ_TM_dom_sf"/>
</dbReference>
<evidence type="ECO:0000313" key="3">
    <source>
        <dbReference type="EMBL" id="KAK2964616.1"/>
    </source>
</evidence>
<feature type="compositionally biased region" description="Basic and acidic residues" evidence="1">
    <location>
        <begin position="395"/>
        <end position="406"/>
    </location>
</feature>